<proteinExistence type="predicted"/>
<evidence type="ECO:0000256" key="1">
    <source>
        <dbReference type="ARBA" id="ARBA00004123"/>
    </source>
</evidence>
<evidence type="ECO:0000256" key="7">
    <source>
        <dbReference type="ARBA" id="ARBA00023242"/>
    </source>
</evidence>
<dbReference type="PROSITE" id="PS51916">
    <property type="entry name" value="DEUBAD"/>
    <property type="match status" value="1"/>
</dbReference>
<feature type="region of interest" description="Disordered" evidence="8">
    <location>
        <begin position="47"/>
        <end position="81"/>
    </location>
</feature>
<name>A0A9N9S2P0_9DIPT</name>
<dbReference type="InterPro" id="IPR044867">
    <property type="entry name" value="DEUBAD_dom"/>
</dbReference>
<dbReference type="GO" id="GO:0009887">
    <property type="term" value="P:animal organ morphogenesis"/>
    <property type="evidence" value="ECO:0007669"/>
    <property type="project" value="TreeGrafter"/>
</dbReference>
<evidence type="ECO:0000256" key="6">
    <source>
        <dbReference type="ARBA" id="ARBA00023163"/>
    </source>
</evidence>
<dbReference type="AlphaFoldDB" id="A0A9N9S2P0"/>
<evidence type="ECO:0000256" key="3">
    <source>
        <dbReference type="ARBA" id="ARBA00022771"/>
    </source>
</evidence>
<keyword evidence="3" id="KW-0863">Zinc-finger</keyword>
<feature type="region of interest" description="Disordered" evidence="8">
    <location>
        <begin position="261"/>
        <end position="375"/>
    </location>
</feature>
<protein>
    <recommendedName>
        <fullName evidence="9">DEUBAD domain-containing protein</fullName>
    </recommendedName>
</protein>
<keyword evidence="7" id="KW-0539">Nucleus</keyword>
<keyword evidence="5" id="KW-0805">Transcription regulation</keyword>
<dbReference type="PANTHER" id="PTHR13578">
    <property type="entry name" value="ADDITIONAL SEX COMBS LIKE PROTEIN ASXL"/>
    <property type="match status" value="1"/>
</dbReference>
<accession>A0A9N9S2P0</accession>
<dbReference type="GO" id="GO:0008270">
    <property type="term" value="F:zinc ion binding"/>
    <property type="evidence" value="ECO:0007669"/>
    <property type="project" value="UniProtKB-KW"/>
</dbReference>
<feature type="compositionally biased region" description="Low complexity" evidence="8">
    <location>
        <begin position="47"/>
        <end position="69"/>
    </location>
</feature>
<dbReference type="InterPro" id="IPR024811">
    <property type="entry name" value="ASX/ASX-like"/>
</dbReference>
<comment type="subcellular location">
    <subcellularLocation>
        <location evidence="1">Nucleus</location>
    </subcellularLocation>
</comment>
<evidence type="ECO:0000256" key="8">
    <source>
        <dbReference type="SAM" id="MobiDB-lite"/>
    </source>
</evidence>
<feature type="region of interest" description="Disordered" evidence="8">
    <location>
        <begin position="1062"/>
        <end position="1086"/>
    </location>
</feature>
<organism evidence="10 11">
    <name type="scientific">Chironomus riparius</name>
    <dbReference type="NCBI Taxonomy" id="315576"/>
    <lineage>
        <taxon>Eukaryota</taxon>
        <taxon>Metazoa</taxon>
        <taxon>Ecdysozoa</taxon>
        <taxon>Arthropoda</taxon>
        <taxon>Hexapoda</taxon>
        <taxon>Insecta</taxon>
        <taxon>Pterygota</taxon>
        <taxon>Neoptera</taxon>
        <taxon>Endopterygota</taxon>
        <taxon>Diptera</taxon>
        <taxon>Nematocera</taxon>
        <taxon>Chironomoidea</taxon>
        <taxon>Chironomidae</taxon>
        <taxon>Chironominae</taxon>
        <taxon>Chironomus</taxon>
    </lineage>
</organism>
<dbReference type="GO" id="GO:0035517">
    <property type="term" value="C:PR-DUB complex"/>
    <property type="evidence" value="ECO:0007669"/>
    <property type="project" value="TreeGrafter"/>
</dbReference>
<dbReference type="OrthoDB" id="9348951at2759"/>
<feature type="domain" description="DEUBAD" evidence="9">
    <location>
        <begin position="109"/>
        <end position="221"/>
    </location>
</feature>
<feature type="region of interest" description="Disordered" evidence="8">
    <location>
        <begin position="484"/>
        <end position="509"/>
    </location>
</feature>
<keyword evidence="11" id="KW-1185">Reference proteome</keyword>
<dbReference type="GO" id="GO:0003682">
    <property type="term" value="F:chromatin binding"/>
    <property type="evidence" value="ECO:0007669"/>
    <property type="project" value="TreeGrafter"/>
</dbReference>
<evidence type="ECO:0000313" key="11">
    <source>
        <dbReference type="Proteomes" id="UP001153620"/>
    </source>
</evidence>
<keyword evidence="4" id="KW-0862">Zinc</keyword>
<keyword evidence="2" id="KW-0479">Metal-binding</keyword>
<dbReference type="GO" id="GO:0045944">
    <property type="term" value="P:positive regulation of transcription by RNA polymerase II"/>
    <property type="evidence" value="ECO:0007669"/>
    <property type="project" value="TreeGrafter"/>
</dbReference>
<feature type="compositionally biased region" description="Acidic residues" evidence="8">
    <location>
        <begin position="269"/>
        <end position="317"/>
    </location>
</feature>
<dbReference type="Proteomes" id="UP001153620">
    <property type="component" value="Chromosome 4"/>
</dbReference>
<gene>
    <name evidence="10" type="ORF">CHIRRI_LOCUS12998</name>
</gene>
<evidence type="ECO:0000256" key="4">
    <source>
        <dbReference type="ARBA" id="ARBA00022833"/>
    </source>
</evidence>
<evidence type="ECO:0000259" key="9">
    <source>
        <dbReference type="PROSITE" id="PS51916"/>
    </source>
</evidence>
<evidence type="ECO:0000256" key="5">
    <source>
        <dbReference type="ARBA" id="ARBA00023015"/>
    </source>
</evidence>
<dbReference type="InterPro" id="IPR028020">
    <property type="entry name" value="ASX_DEUBAD_dom"/>
</dbReference>
<reference evidence="10" key="2">
    <citation type="submission" date="2022-10" db="EMBL/GenBank/DDBJ databases">
        <authorList>
            <consortium name="ENA_rothamsted_submissions"/>
            <consortium name="culmorum"/>
            <person name="King R."/>
        </authorList>
    </citation>
    <scope>NUCLEOTIDE SEQUENCE</scope>
</reference>
<keyword evidence="6" id="KW-0804">Transcription</keyword>
<feature type="compositionally biased region" description="Low complexity" evidence="8">
    <location>
        <begin position="318"/>
        <end position="351"/>
    </location>
</feature>
<dbReference type="EMBL" id="OU895880">
    <property type="protein sequence ID" value="CAG9810181.1"/>
    <property type="molecule type" value="Genomic_DNA"/>
</dbReference>
<reference evidence="10" key="1">
    <citation type="submission" date="2022-01" db="EMBL/GenBank/DDBJ databases">
        <authorList>
            <person name="King R."/>
        </authorList>
    </citation>
    <scope>NUCLEOTIDE SEQUENCE</scope>
</reference>
<dbReference type="Pfam" id="PF13919">
    <property type="entry name" value="ASXH"/>
    <property type="match status" value="1"/>
</dbReference>
<dbReference type="PANTHER" id="PTHR13578:SF20">
    <property type="entry name" value="POLYCOMB PROTEIN ASX"/>
    <property type="match status" value="1"/>
</dbReference>
<sequence length="1167" mass="132054">MPSPTVDPLEVQPVRKRQRHNLLDVSNKPIMPSRTSGRIRVKMEAAAAAEQHKQQVQQQQQLEQATTEQSKTTVGPPTKPQVVIKHRRRRRQKMNGESLGEIQIDVKRPNSVLVDTSIRALLTNFAFSQLSPENQKILVESLPLVDRPVSANDNESIELNPSSINNEFFNRACIEWRDRLAYGEFTNEHQTKLKAEQERDKSKIDPWKARNFENIWGIKTINKENLGKMLEKSAMEVKGRMEQDDFEIPEGYINEMWKTEEEMKQDQQMQDENEQLDDSEQPEDMKDDEDEDDEDDDEDDEEDDNEMMDQDVEEEVENTNLNTVMMPSPSQNPSVSTSVPTPPQTVTSTQPDMNDTPPRDSPSPPPMQISTPIKSLEPPLHQPVIAEATSSADDIPTILEMDSPEPSTSNFIADDDDDIASHVELSSDGMPTQWYHQQEHDYLKNIPEMEPESSGMDMEGVGDIIDDTAGIELIENDNAIESVMNDNFSSSPSPEPEPEHMHDQPQQQQHIITTPTVTRITNYDSELPQEIFHKNESQQVNASSAFSPNSGVLINNYMKQAQEEQAPVVVVNDPSSQYNQVVMQDDHNEAQYTDTYMMDEAEIDSGNAFHEEIRMTMPKNVKLVAFPSGVNYIKNDNYIIEETPTQHIPQQTTSTPTYRTNGANIQPLQNSYFVGGGNTFTYISDIGNKIETSEPTTRIVKQDSNSGQGQQMKQRIIYEISTEPKVSYEQPTHHVTYATPPQPEIFHKMVNHNGTTTIYTESAGPPQKKTIIQRKKPNDPYTVQVALQSVTNNNTIILRPIGNSTTQQIQPQQQKSIVHIHRAPQIMQTTSQPVQFFTTAPPQTYLKKQTVIIPQMAPTSAIKTQPKYTTVIRAPVAPQVINAQQPQQQITTQQLAPGTNSKIQRPIQKQKVIMSTSSLQQYRSFNNKPNAHGSRKQLHPQHIIRHAPSTTVIPTTTVIHHSMATEAKGNQIPVILPSNGPETFTHQIPVSQVVSASPTVVTINSAPTKNIFVRQNRPPQQIFQPQHNQQIFTTTQPTQATVLQQQPPQQLHSPQLLSQQLQAQQLQTQQMQPQQMQPQQMQPQQLQPQNLNQLQNQFSQNQQISLHPRMRTLNHQRPPPGSVNLERSYQICQAVIQNSPNRHQLNCHLKPPPTSLLGGNAMQQKKF</sequence>
<evidence type="ECO:0000256" key="2">
    <source>
        <dbReference type="ARBA" id="ARBA00022723"/>
    </source>
</evidence>
<evidence type="ECO:0000313" key="10">
    <source>
        <dbReference type="EMBL" id="CAG9810181.1"/>
    </source>
</evidence>